<proteinExistence type="predicted"/>
<comment type="caution">
    <text evidence="1">The sequence shown here is derived from an EMBL/GenBank/DDBJ whole genome shotgun (WGS) entry which is preliminary data.</text>
</comment>
<dbReference type="Proteomes" id="UP001057291">
    <property type="component" value="Unassembled WGS sequence"/>
</dbReference>
<evidence type="ECO:0000313" key="1">
    <source>
        <dbReference type="EMBL" id="GIM46794.1"/>
    </source>
</evidence>
<sequence length="58" mass="6677">MLPLKEPLVLAAYAELAPIVPKAITRAKSHPINFFMFKYLLVFITRKCMLLKSLLFLL</sequence>
<protein>
    <submittedName>
        <fullName evidence="1">Uncharacterized protein</fullName>
    </submittedName>
</protein>
<keyword evidence="2" id="KW-1185">Reference proteome</keyword>
<dbReference type="AlphaFoldDB" id="A0AAV4LH07"/>
<evidence type="ECO:0000313" key="2">
    <source>
        <dbReference type="Proteomes" id="UP001057291"/>
    </source>
</evidence>
<accession>A0AAV4LH07</accession>
<gene>
    <name evidence="1" type="ORF">DNHGIG_23430</name>
</gene>
<organism evidence="1 2">
    <name type="scientific">Collibacillus ludicampi</name>
    <dbReference type="NCBI Taxonomy" id="2771369"/>
    <lineage>
        <taxon>Bacteria</taxon>
        <taxon>Bacillati</taxon>
        <taxon>Bacillota</taxon>
        <taxon>Bacilli</taxon>
        <taxon>Bacillales</taxon>
        <taxon>Alicyclobacillaceae</taxon>
        <taxon>Collibacillus</taxon>
    </lineage>
</organism>
<name>A0AAV4LH07_9BACL</name>
<dbReference type="EMBL" id="BOQE01000001">
    <property type="protein sequence ID" value="GIM46794.1"/>
    <property type="molecule type" value="Genomic_DNA"/>
</dbReference>
<reference evidence="1" key="1">
    <citation type="journal article" date="2023" name="Int. J. Syst. Evol. Microbiol.">
        <title>Collibacillus ludicampi gen. nov., sp. nov., a new soil bacterium of the family Alicyclobacillaceae.</title>
        <authorList>
            <person name="Jojima T."/>
            <person name="Ioku Y."/>
            <person name="Fukuta Y."/>
            <person name="Shirasaka N."/>
            <person name="Matsumura Y."/>
            <person name="Mori M."/>
        </authorList>
    </citation>
    <scope>NUCLEOTIDE SEQUENCE</scope>
    <source>
        <strain evidence="1">TP075</strain>
    </source>
</reference>